<gene>
    <name evidence="1" type="ORF">Cabys_2917</name>
</gene>
<sequence length="56" mass="6634">MKKVLAGVSYKKNSTIERFLVKKIKWTEFIAVFNYGCLLPPQSCQFKRRFAQNETF</sequence>
<evidence type="ECO:0000313" key="1">
    <source>
        <dbReference type="EMBL" id="APF19665.1"/>
    </source>
</evidence>
<proteinExistence type="predicted"/>
<reference evidence="1 2" key="1">
    <citation type="submission" date="2016-11" db="EMBL/GenBank/DDBJ databases">
        <title>Genomic analysis of Caldithrix abyssi and proposal of a novel bacterial phylum Caldithrichaeota.</title>
        <authorList>
            <person name="Kublanov I."/>
            <person name="Sigalova O."/>
            <person name="Gavrilov S."/>
            <person name="Lebedinsky A."/>
            <person name="Ivanova N."/>
            <person name="Daum C."/>
            <person name="Reddy T."/>
            <person name="Klenk H.P."/>
            <person name="Goker M."/>
            <person name="Reva O."/>
            <person name="Miroshnichenko M."/>
            <person name="Kyprides N."/>
            <person name="Woyke T."/>
            <person name="Gelfand M."/>
        </authorList>
    </citation>
    <scope>NUCLEOTIDE SEQUENCE [LARGE SCALE GENOMIC DNA]</scope>
    <source>
        <strain evidence="1 2">LF13</strain>
    </source>
</reference>
<dbReference type="KEGG" id="caby:Cabys_2917"/>
<accession>A0A1J1CBM3</accession>
<organism evidence="1 2">
    <name type="scientific">Caldithrix abyssi DSM 13497</name>
    <dbReference type="NCBI Taxonomy" id="880073"/>
    <lineage>
        <taxon>Bacteria</taxon>
        <taxon>Pseudomonadati</taxon>
        <taxon>Calditrichota</taxon>
        <taxon>Calditrichia</taxon>
        <taxon>Calditrichales</taxon>
        <taxon>Calditrichaceae</taxon>
        <taxon>Caldithrix</taxon>
    </lineage>
</organism>
<dbReference type="EMBL" id="CP018099">
    <property type="protein sequence ID" value="APF19665.1"/>
    <property type="molecule type" value="Genomic_DNA"/>
</dbReference>
<name>A0A1J1CBM3_CALAY</name>
<dbReference type="AlphaFoldDB" id="A0A1J1CBM3"/>
<dbReference type="Proteomes" id="UP000183868">
    <property type="component" value="Chromosome"/>
</dbReference>
<evidence type="ECO:0000313" key="2">
    <source>
        <dbReference type="Proteomes" id="UP000183868"/>
    </source>
</evidence>
<protein>
    <submittedName>
        <fullName evidence="1">Uncharacterized protein</fullName>
    </submittedName>
</protein>